<organism evidence="2 3">
    <name type="scientific">Nesidiocoris tenuis</name>
    <dbReference type="NCBI Taxonomy" id="355587"/>
    <lineage>
        <taxon>Eukaryota</taxon>
        <taxon>Metazoa</taxon>
        <taxon>Ecdysozoa</taxon>
        <taxon>Arthropoda</taxon>
        <taxon>Hexapoda</taxon>
        <taxon>Insecta</taxon>
        <taxon>Pterygota</taxon>
        <taxon>Neoptera</taxon>
        <taxon>Paraneoptera</taxon>
        <taxon>Hemiptera</taxon>
        <taxon>Heteroptera</taxon>
        <taxon>Panheteroptera</taxon>
        <taxon>Cimicomorpha</taxon>
        <taxon>Miridae</taxon>
        <taxon>Dicyphina</taxon>
        <taxon>Nesidiocoris</taxon>
    </lineage>
</organism>
<gene>
    <name evidence="1" type="ORF">NTEN_LOCUS7595</name>
    <name evidence="2" type="ORF">NTEN_LOCUS8344</name>
</gene>
<dbReference type="EMBL" id="CADCXU010012624">
    <property type="protein sequence ID" value="CAB0002557.1"/>
    <property type="molecule type" value="Genomic_DNA"/>
</dbReference>
<protein>
    <submittedName>
        <fullName evidence="2">Uncharacterized protein</fullName>
    </submittedName>
</protein>
<evidence type="ECO:0000313" key="1">
    <source>
        <dbReference type="EMBL" id="CAB0001808.1"/>
    </source>
</evidence>
<reference evidence="2 3" key="1">
    <citation type="submission" date="2020-02" db="EMBL/GenBank/DDBJ databases">
        <authorList>
            <person name="Ferguson B K."/>
        </authorList>
    </citation>
    <scope>NUCLEOTIDE SEQUENCE [LARGE SCALE GENOMIC DNA]</scope>
</reference>
<keyword evidence="3" id="KW-1185">Reference proteome</keyword>
<dbReference type="EMBL" id="CADCXU010011597">
    <property type="protein sequence ID" value="CAB0001808.1"/>
    <property type="molecule type" value="Genomic_DNA"/>
</dbReference>
<proteinExistence type="predicted"/>
<name>A0A6H5GGE6_9HEMI</name>
<sequence length="56" mass="6777">MRWYPTVWTAQHVECSGYVRVTGCRVTGGRRCNIHYWRFVRYTFRENHREPNGGQT</sequence>
<feature type="non-terminal residue" evidence="2">
    <location>
        <position position="56"/>
    </location>
</feature>
<dbReference type="AlphaFoldDB" id="A0A6H5GGE6"/>
<accession>A0A6H5GGE6</accession>
<evidence type="ECO:0000313" key="3">
    <source>
        <dbReference type="Proteomes" id="UP000479000"/>
    </source>
</evidence>
<evidence type="ECO:0000313" key="2">
    <source>
        <dbReference type="EMBL" id="CAB0002557.1"/>
    </source>
</evidence>
<dbReference type="Proteomes" id="UP000479000">
    <property type="component" value="Unassembled WGS sequence"/>
</dbReference>